<name>A0A139AMJ3_GONPJ</name>
<sequence length="370" mass="39262">MALRHAPNTVSPRELSVQLQFFVEMQESTFGNTYSATNTPSTSPMSAYLLPPPPPPPVLHSLGKRLSGAIGGGVGAAAAVVFILAGVWYFRRVRNNKKSVEVAKDSTLELSLHPRAESGTKEPLNPSVAIDTHALGSSASIKPGTTSPTNSPKLDPSLPPQDATTAAAPPSPTSAEHHVPIPSSPELYPAVPSSGLLPSPSSSSTPQDKDSLPAFREVLSDKTGSPSDVTSGTLGTDGPMSALKDHWFFTEINTMEMIGTSVAYNREPLQVLEKFSPDDADEIALFPGHFVQLWEVFRDGWGLGWSLDTGAYGMIPLDCLDLTSAASPNAPPRSLESRPFTGSIRVVSRTQAIERAVAAERALSPEFTVL</sequence>
<evidence type="ECO:0008006" key="5">
    <source>
        <dbReference type="Google" id="ProtNLM"/>
    </source>
</evidence>
<proteinExistence type="predicted"/>
<evidence type="ECO:0000313" key="3">
    <source>
        <dbReference type="EMBL" id="KXS17665.1"/>
    </source>
</evidence>
<dbReference type="InterPro" id="IPR036028">
    <property type="entry name" value="SH3-like_dom_sf"/>
</dbReference>
<feature type="compositionally biased region" description="Polar residues" evidence="1">
    <location>
        <begin position="136"/>
        <end position="152"/>
    </location>
</feature>
<dbReference type="Gene3D" id="2.30.30.40">
    <property type="entry name" value="SH3 Domains"/>
    <property type="match status" value="1"/>
</dbReference>
<feature type="region of interest" description="Disordered" evidence="1">
    <location>
        <begin position="136"/>
        <end position="211"/>
    </location>
</feature>
<accession>A0A139AMJ3</accession>
<dbReference type="AlphaFoldDB" id="A0A139AMJ3"/>
<organism evidence="3 4">
    <name type="scientific">Gonapodya prolifera (strain JEL478)</name>
    <name type="common">Monoblepharis prolifera</name>
    <dbReference type="NCBI Taxonomy" id="1344416"/>
    <lineage>
        <taxon>Eukaryota</taxon>
        <taxon>Fungi</taxon>
        <taxon>Fungi incertae sedis</taxon>
        <taxon>Chytridiomycota</taxon>
        <taxon>Chytridiomycota incertae sedis</taxon>
        <taxon>Monoblepharidomycetes</taxon>
        <taxon>Monoblepharidales</taxon>
        <taxon>Gonapodyaceae</taxon>
        <taxon>Gonapodya</taxon>
    </lineage>
</organism>
<keyword evidence="2" id="KW-1133">Transmembrane helix</keyword>
<protein>
    <recommendedName>
        <fullName evidence="5">SH3 domain-containing protein</fullName>
    </recommendedName>
</protein>
<keyword evidence="2" id="KW-0812">Transmembrane</keyword>
<feature type="compositionally biased region" description="Polar residues" evidence="1">
    <location>
        <begin position="222"/>
        <end position="234"/>
    </location>
</feature>
<keyword evidence="2" id="KW-0472">Membrane</keyword>
<dbReference type="SUPFAM" id="SSF50044">
    <property type="entry name" value="SH3-domain"/>
    <property type="match status" value="1"/>
</dbReference>
<feature type="region of interest" description="Disordered" evidence="1">
    <location>
        <begin position="218"/>
        <end position="237"/>
    </location>
</feature>
<dbReference type="OrthoDB" id="5595608at2759"/>
<feature type="compositionally biased region" description="Low complexity" evidence="1">
    <location>
        <begin position="192"/>
        <end position="204"/>
    </location>
</feature>
<evidence type="ECO:0000256" key="2">
    <source>
        <dbReference type="SAM" id="Phobius"/>
    </source>
</evidence>
<reference evidence="3 4" key="1">
    <citation type="journal article" date="2015" name="Genome Biol. Evol.">
        <title>Phylogenomic analyses indicate that early fungi evolved digesting cell walls of algal ancestors of land plants.</title>
        <authorList>
            <person name="Chang Y."/>
            <person name="Wang S."/>
            <person name="Sekimoto S."/>
            <person name="Aerts A.L."/>
            <person name="Choi C."/>
            <person name="Clum A."/>
            <person name="LaButti K.M."/>
            <person name="Lindquist E.A."/>
            <person name="Yee Ngan C."/>
            <person name="Ohm R.A."/>
            <person name="Salamov A.A."/>
            <person name="Grigoriev I.V."/>
            <person name="Spatafora J.W."/>
            <person name="Berbee M.L."/>
        </authorList>
    </citation>
    <scope>NUCLEOTIDE SEQUENCE [LARGE SCALE GENOMIC DNA]</scope>
    <source>
        <strain evidence="3 4">JEL478</strain>
    </source>
</reference>
<dbReference type="Proteomes" id="UP000070544">
    <property type="component" value="Unassembled WGS sequence"/>
</dbReference>
<evidence type="ECO:0000313" key="4">
    <source>
        <dbReference type="Proteomes" id="UP000070544"/>
    </source>
</evidence>
<gene>
    <name evidence="3" type="ORF">M427DRAFT_30154</name>
</gene>
<keyword evidence="4" id="KW-1185">Reference proteome</keyword>
<dbReference type="EMBL" id="KQ965745">
    <property type="protein sequence ID" value="KXS17665.1"/>
    <property type="molecule type" value="Genomic_DNA"/>
</dbReference>
<evidence type="ECO:0000256" key="1">
    <source>
        <dbReference type="SAM" id="MobiDB-lite"/>
    </source>
</evidence>
<feature type="transmembrane region" description="Helical" evidence="2">
    <location>
        <begin position="66"/>
        <end position="90"/>
    </location>
</feature>